<dbReference type="KEGG" id="ksk:KSE_06340"/>
<organism evidence="2 3">
    <name type="scientific">Kitasatospora setae (strain ATCC 33774 / DSM 43861 / JCM 3304 / KCC A-0304 / NBRC 14216 / KM-6054)</name>
    <name type="common">Streptomyces setae</name>
    <dbReference type="NCBI Taxonomy" id="452652"/>
    <lineage>
        <taxon>Bacteria</taxon>
        <taxon>Bacillati</taxon>
        <taxon>Actinomycetota</taxon>
        <taxon>Actinomycetes</taxon>
        <taxon>Kitasatosporales</taxon>
        <taxon>Streptomycetaceae</taxon>
        <taxon>Kitasatospora</taxon>
    </lineage>
</organism>
<dbReference type="AlphaFoldDB" id="E4N5J4"/>
<evidence type="ECO:0000313" key="3">
    <source>
        <dbReference type="Proteomes" id="UP000007076"/>
    </source>
</evidence>
<keyword evidence="1" id="KW-0732">Signal</keyword>
<evidence type="ECO:0000313" key="2">
    <source>
        <dbReference type="EMBL" id="BAJ26475.1"/>
    </source>
</evidence>
<gene>
    <name evidence="2" type="ordered locus">KSE_06340</name>
</gene>
<dbReference type="PATRIC" id="fig|452652.3.peg.624"/>
<dbReference type="EMBL" id="AP010968">
    <property type="protein sequence ID" value="BAJ26475.1"/>
    <property type="molecule type" value="Genomic_DNA"/>
</dbReference>
<sequence>MRTPRRSATARSVPALAAAVLAAVLVPAGTAHGQTVLLDCAASTTATYSPAVTDTAQSVTVDASTSWTCTGLPTGYTSATASDHYTTTLTCTDLLNFPTGSKTYTWNDSTTSTFSFTRINTRVVNGTTVVELAGSITAGTFQGATVSSTAVAANTQLDACSTTGVAELDFTGDTVITGL</sequence>
<accession>E4N5J4</accession>
<reference evidence="2 3" key="1">
    <citation type="journal article" date="2010" name="DNA Res.">
        <title>Genome sequence of Kitasatospora setae NBRC 14216T: an evolutionary snapshot of the family Streptomycetaceae.</title>
        <authorList>
            <person name="Ichikawa N."/>
            <person name="Oguchi A."/>
            <person name="Ikeda H."/>
            <person name="Ishikawa J."/>
            <person name="Kitani S."/>
            <person name="Watanabe Y."/>
            <person name="Nakamura S."/>
            <person name="Katano Y."/>
            <person name="Kishi E."/>
            <person name="Sasagawa M."/>
            <person name="Ankai A."/>
            <person name="Fukui S."/>
            <person name="Hashimoto Y."/>
            <person name="Kamata S."/>
            <person name="Otoguro M."/>
            <person name="Tanikawa S."/>
            <person name="Nihira T."/>
            <person name="Horinouchi S."/>
            <person name="Ohnishi Y."/>
            <person name="Hayakawa M."/>
            <person name="Kuzuyama T."/>
            <person name="Arisawa A."/>
            <person name="Nomoto F."/>
            <person name="Miura H."/>
            <person name="Takahashi Y."/>
            <person name="Fujita N."/>
        </authorList>
    </citation>
    <scope>NUCLEOTIDE SEQUENCE [LARGE SCALE GENOMIC DNA]</scope>
    <source>
        <strain evidence="3">ATCC 33774 / DSM 43861 / JCM 3304 / KCC A-0304 / NBRC 14216 / KM-6054</strain>
    </source>
</reference>
<dbReference type="HOGENOM" id="CLU_123720_0_0_11"/>
<feature type="signal peptide" evidence="1">
    <location>
        <begin position="1"/>
        <end position="33"/>
    </location>
</feature>
<keyword evidence="3" id="KW-1185">Reference proteome</keyword>
<evidence type="ECO:0000256" key="1">
    <source>
        <dbReference type="SAM" id="SignalP"/>
    </source>
</evidence>
<protein>
    <recommendedName>
        <fullName evidence="4">Ig-like domain-containing protein</fullName>
    </recommendedName>
</protein>
<dbReference type="Proteomes" id="UP000007076">
    <property type="component" value="Chromosome"/>
</dbReference>
<name>E4N5J4_KITSK</name>
<dbReference type="STRING" id="452652.KSE_06340"/>
<evidence type="ECO:0008006" key="4">
    <source>
        <dbReference type="Google" id="ProtNLM"/>
    </source>
</evidence>
<proteinExistence type="predicted"/>
<feature type="chain" id="PRO_5003184302" description="Ig-like domain-containing protein" evidence="1">
    <location>
        <begin position="34"/>
        <end position="179"/>
    </location>
</feature>
<dbReference type="RefSeq" id="WP_014133794.1">
    <property type="nucleotide sequence ID" value="NC_016109.1"/>
</dbReference>